<dbReference type="OrthoDB" id="1434354at2759"/>
<evidence type="ECO:0000259" key="1">
    <source>
        <dbReference type="PROSITE" id="PS50191"/>
    </source>
</evidence>
<dbReference type="Pfam" id="PF00650">
    <property type="entry name" value="CRAL_TRIO"/>
    <property type="match status" value="1"/>
</dbReference>
<dbReference type="Proteomes" id="UP000187406">
    <property type="component" value="Unassembled WGS sequence"/>
</dbReference>
<dbReference type="InterPro" id="IPR001251">
    <property type="entry name" value="CRAL-TRIO_dom"/>
</dbReference>
<name>A0A1Q3CNR1_CEPFO</name>
<feature type="domain" description="CRAL-TRIO" evidence="1">
    <location>
        <begin position="1"/>
        <end position="105"/>
    </location>
</feature>
<organism evidence="2 3">
    <name type="scientific">Cephalotus follicularis</name>
    <name type="common">Albany pitcher plant</name>
    <dbReference type="NCBI Taxonomy" id="3775"/>
    <lineage>
        <taxon>Eukaryota</taxon>
        <taxon>Viridiplantae</taxon>
        <taxon>Streptophyta</taxon>
        <taxon>Embryophyta</taxon>
        <taxon>Tracheophyta</taxon>
        <taxon>Spermatophyta</taxon>
        <taxon>Magnoliopsida</taxon>
        <taxon>eudicotyledons</taxon>
        <taxon>Gunneridae</taxon>
        <taxon>Pentapetalae</taxon>
        <taxon>rosids</taxon>
        <taxon>fabids</taxon>
        <taxon>Oxalidales</taxon>
        <taxon>Cephalotaceae</taxon>
        <taxon>Cephalotus</taxon>
    </lineage>
</organism>
<dbReference type="PANTHER" id="PTHR46277:SF3">
    <property type="entry name" value="BINDING PROTEIN, PUTATIVE-RELATED"/>
    <property type="match status" value="1"/>
</dbReference>
<dbReference type="InterPro" id="IPR036865">
    <property type="entry name" value="CRAL-TRIO_dom_sf"/>
</dbReference>
<evidence type="ECO:0000313" key="3">
    <source>
        <dbReference type="Proteomes" id="UP000187406"/>
    </source>
</evidence>
<gene>
    <name evidence="2" type="ORF">CFOL_v3_25195</name>
</gene>
<evidence type="ECO:0000313" key="2">
    <source>
        <dbReference type="EMBL" id="GAV81741.1"/>
    </source>
</evidence>
<dbReference type="SUPFAM" id="SSF52087">
    <property type="entry name" value="CRAL/TRIO domain"/>
    <property type="match status" value="1"/>
</dbReference>
<dbReference type="InParanoid" id="A0A1Q3CNR1"/>
<protein>
    <submittedName>
        <fullName evidence="2">CRAL_TRIO domain-containing protein</fullName>
    </submittedName>
</protein>
<comment type="caution">
    <text evidence="2">The sequence shown here is derived from an EMBL/GenBank/DDBJ whole genome shotgun (WGS) entry which is preliminary data.</text>
</comment>
<dbReference type="EMBL" id="BDDD01002479">
    <property type="protein sequence ID" value="GAV81741.1"/>
    <property type="molecule type" value="Genomic_DNA"/>
</dbReference>
<dbReference type="PROSITE" id="PS50191">
    <property type="entry name" value="CRAL_TRIO"/>
    <property type="match status" value="1"/>
</dbReference>
<sequence>MPPGQEKFAIIIDLEGWGYSNINRPLSSLSLMQEYYPERLGKMFIVHPPYILIMAMRKSIQSFIANHTKYKIELVNNKKLKSTLLEDIDETQLPQIYGGKLPLVPIHDA</sequence>
<proteinExistence type="predicted"/>
<dbReference type="Gene3D" id="3.40.525.10">
    <property type="entry name" value="CRAL-TRIO lipid binding domain"/>
    <property type="match status" value="1"/>
</dbReference>
<dbReference type="PANTHER" id="PTHR46277">
    <property type="entry name" value="OS03G0850700 PROTEIN"/>
    <property type="match status" value="1"/>
</dbReference>
<accession>A0A1Q3CNR1</accession>
<dbReference type="AlphaFoldDB" id="A0A1Q3CNR1"/>
<dbReference type="CDD" id="cd00170">
    <property type="entry name" value="SEC14"/>
    <property type="match status" value="1"/>
</dbReference>
<reference evidence="3" key="1">
    <citation type="submission" date="2016-04" db="EMBL/GenBank/DDBJ databases">
        <title>Cephalotus genome sequencing.</title>
        <authorList>
            <person name="Fukushima K."/>
            <person name="Hasebe M."/>
            <person name="Fang X."/>
        </authorList>
    </citation>
    <scope>NUCLEOTIDE SEQUENCE [LARGE SCALE GENOMIC DNA]</scope>
    <source>
        <strain evidence="3">cv. St1</strain>
    </source>
</reference>
<keyword evidence="3" id="KW-1185">Reference proteome</keyword>